<name>A0ACD4DDV7_9NOCA</name>
<organism evidence="1 2">
    <name type="scientific">Rhodococcus sacchari</name>
    <dbReference type="NCBI Taxonomy" id="2962047"/>
    <lineage>
        <taxon>Bacteria</taxon>
        <taxon>Bacillati</taxon>
        <taxon>Actinomycetota</taxon>
        <taxon>Actinomycetes</taxon>
        <taxon>Mycobacteriales</taxon>
        <taxon>Nocardiaceae</taxon>
        <taxon>Rhodococcus</taxon>
    </lineage>
</organism>
<keyword evidence="2" id="KW-1185">Reference proteome</keyword>
<dbReference type="EMBL" id="CP107551">
    <property type="protein sequence ID" value="UYP18233.1"/>
    <property type="molecule type" value="Genomic_DNA"/>
</dbReference>
<dbReference type="Proteomes" id="UP001156484">
    <property type="component" value="Chromosome"/>
</dbReference>
<evidence type="ECO:0000313" key="2">
    <source>
        <dbReference type="Proteomes" id="UP001156484"/>
    </source>
</evidence>
<proteinExistence type="predicted"/>
<reference evidence="1" key="1">
    <citation type="submission" date="2022-10" db="EMBL/GenBank/DDBJ databases">
        <title>Rhodococcus ferula Z13 complete genome.</title>
        <authorList>
            <person name="Long X."/>
            <person name="Zang M."/>
        </authorList>
    </citation>
    <scope>NUCLEOTIDE SEQUENCE</scope>
    <source>
        <strain evidence="1">Z13</strain>
    </source>
</reference>
<sequence length="222" mass="25289">MDTTFKAAHLTTDDELLGMRLAHRVIRRDITRLADLADELRADPGRADRARCRAIADYTTLFTTSLHHHHNVEDFALWPLLTASVGPHVDLSALEDDHDRLDPLLDDLVRFAEALPDHDALVGFARTTHQLRDVLDEHLADEERTVFPLITGYVGADAWRRFEKEAQRGGRMDFDLTRVVMSMTPEETAAARTELPLPLRILLPVLTRRQRRRERAVFGSDA</sequence>
<evidence type="ECO:0000313" key="1">
    <source>
        <dbReference type="EMBL" id="UYP18233.1"/>
    </source>
</evidence>
<protein>
    <submittedName>
        <fullName evidence="1">Hemerythrin domain-containing protein</fullName>
    </submittedName>
</protein>
<accession>A0ACD4DDV7</accession>
<gene>
    <name evidence="1" type="ORF">OED52_16450</name>
</gene>